<evidence type="ECO:0000259" key="1">
    <source>
        <dbReference type="Pfam" id="PF24735"/>
    </source>
</evidence>
<keyword evidence="4" id="KW-1185">Reference proteome</keyword>
<dbReference type="InterPro" id="IPR056130">
    <property type="entry name" value="DUF7713"/>
</dbReference>
<comment type="caution">
    <text evidence="3">The sequence shown here is derived from an EMBL/GenBank/DDBJ whole genome shotgun (WGS) entry which is preliminary data.</text>
</comment>
<gene>
    <name evidence="3" type="ORF">JCM21714_27</name>
</gene>
<proteinExistence type="predicted"/>
<organism evidence="3 4">
    <name type="scientific">Gracilibacillus boraciitolerans JCM 21714</name>
    <dbReference type="NCBI Taxonomy" id="1298598"/>
    <lineage>
        <taxon>Bacteria</taxon>
        <taxon>Bacillati</taxon>
        <taxon>Bacillota</taxon>
        <taxon>Bacilli</taxon>
        <taxon>Bacillales</taxon>
        <taxon>Bacillaceae</taxon>
        <taxon>Gracilibacillus</taxon>
    </lineage>
</organism>
<accession>W4VD36</accession>
<evidence type="ECO:0000313" key="4">
    <source>
        <dbReference type="Proteomes" id="UP000019102"/>
    </source>
</evidence>
<dbReference type="Proteomes" id="UP000019102">
    <property type="component" value="Unassembled WGS sequence"/>
</dbReference>
<sequence length="161" mass="18199">MTVCTVCNEKEAKIHMTIDDKQIAICETCNNLEMSQLLGHNFEKEIEEITLPDISGKYHHFTIEQLVLPVGVRLEAIESKNDGYRIVVDGAFDTDLPALYQKLVEKTKQTLSKLYVEKGIFPNGQSYVTLRDYELVGQVQSSEDLNEPMLVIDGEPIHGNK</sequence>
<name>W4VD36_9BACI</name>
<dbReference type="EMBL" id="BAVS01000001">
    <property type="protein sequence ID" value="GAE91091.1"/>
    <property type="molecule type" value="Genomic_DNA"/>
</dbReference>
<feature type="domain" description="DUF7713" evidence="2">
    <location>
        <begin position="115"/>
        <end position="157"/>
    </location>
</feature>
<protein>
    <submittedName>
        <fullName evidence="3">Uncharacterized protein</fullName>
    </submittedName>
</protein>
<feature type="domain" description="DUF7686" evidence="1">
    <location>
        <begin position="47"/>
        <end position="112"/>
    </location>
</feature>
<dbReference type="Pfam" id="PF24735">
    <property type="entry name" value="DUF7686"/>
    <property type="match status" value="1"/>
</dbReference>
<dbReference type="OrthoDB" id="7601802at2"/>
<dbReference type="AlphaFoldDB" id="W4VD36"/>
<dbReference type="Pfam" id="PF24828">
    <property type="entry name" value="DUF7713"/>
    <property type="match status" value="1"/>
</dbReference>
<evidence type="ECO:0000259" key="2">
    <source>
        <dbReference type="Pfam" id="PF24828"/>
    </source>
</evidence>
<evidence type="ECO:0000313" key="3">
    <source>
        <dbReference type="EMBL" id="GAE91091.1"/>
    </source>
</evidence>
<reference evidence="3 4" key="1">
    <citation type="journal article" date="2014" name="Genome Announc.">
        <title>Draft Genome Sequence of the Boron-Tolerant and Moderately Halotolerant Bacterium Gracilibacillus boraciitolerans JCM 21714T.</title>
        <authorList>
            <person name="Ahmed I."/>
            <person name="Oshima K."/>
            <person name="Suda W."/>
            <person name="Kitamura K."/>
            <person name="Iida T."/>
            <person name="Ohmori Y."/>
            <person name="Fujiwara T."/>
            <person name="Hattori M."/>
            <person name="Ohkuma M."/>
        </authorList>
    </citation>
    <scope>NUCLEOTIDE SEQUENCE [LARGE SCALE GENOMIC DNA]</scope>
    <source>
        <strain evidence="3 4">JCM 21714</strain>
    </source>
</reference>
<dbReference type="InterPro" id="IPR056103">
    <property type="entry name" value="DUF7686"/>
</dbReference>
<dbReference type="eggNOG" id="ENOG5031GKN">
    <property type="taxonomic scope" value="Bacteria"/>
</dbReference>